<dbReference type="FunFam" id="3.40.220.10:FF:000001">
    <property type="entry name" value="Probable cytosol aminopeptidase"/>
    <property type="match status" value="1"/>
</dbReference>
<dbReference type="Pfam" id="PF00883">
    <property type="entry name" value="Peptidase_M17"/>
    <property type="match status" value="1"/>
</dbReference>
<dbReference type="Gene3D" id="3.40.220.10">
    <property type="entry name" value="Leucine Aminopeptidase, subunit E, domain 1"/>
    <property type="match status" value="1"/>
</dbReference>
<reference evidence="11" key="1">
    <citation type="submission" date="2022-03" db="EMBL/GenBank/DDBJ databases">
        <title>Sea Food Isolates.</title>
        <authorList>
            <person name="Li c."/>
        </authorList>
    </citation>
    <scope>NUCLEOTIDE SEQUENCE</scope>
    <source>
        <strain evidence="11">19CA06SA08-2</strain>
    </source>
</reference>
<organism evidence="11">
    <name type="scientific">bacterium 19CA06SA08-2</name>
    <dbReference type="NCBI Taxonomy" id="2920658"/>
    <lineage>
        <taxon>Bacteria</taxon>
    </lineage>
</organism>
<dbReference type="GO" id="GO:0006355">
    <property type="term" value="P:regulation of DNA-templated transcription"/>
    <property type="evidence" value="ECO:0007669"/>
    <property type="project" value="UniProtKB-ARBA"/>
</dbReference>
<evidence type="ECO:0000313" key="11">
    <source>
        <dbReference type="EMBL" id="XAG70008.1"/>
    </source>
</evidence>
<feature type="active site" evidence="9">
    <location>
        <position position="353"/>
    </location>
</feature>
<evidence type="ECO:0000256" key="4">
    <source>
        <dbReference type="ARBA" id="ARBA00022438"/>
    </source>
</evidence>
<comment type="similarity">
    <text evidence="3 9">Belongs to the peptidase M17 family.</text>
</comment>
<dbReference type="Gene3D" id="3.40.630.10">
    <property type="entry name" value="Zn peptidases"/>
    <property type="match status" value="1"/>
</dbReference>
<dbReference type="InterPro" id="IPR043472">
    <property type="entry name" value="Macro_dom-like"/>
</dbReference>
<dbReference type="PRINTS" id="PR00481">
    <property type="entry name" value="LAMNOPPTDASE"/>
</dbReference>
<evidence type="ECO:0000256" key="1">
    <source>
        <dbReference type="ARBA" id="ARBA00000135"/>
    </source>
</evidence>
<evidence type="ECO:0000256" key="2">
    <source>
        <dbReference type="ARBA" id="ARBA00000967"/>
    </source>
</evidence>
<dbReference type="InterPro" id="IPR023042">
    <property type="entry name" value="Peptidase_M17_leu_NH2_pept"/>
</dbReference>
<dbReference type="EMBL" id="CP095353">
    <property type="protein sequence ID" value="XAG70008.1"/>
    <property type="molecule type" value="Genomic_DNA"/>
</dbReference>
<dbReference type="EC" id="3.4.11.1" evidence="9"/>
<name>A0AAU6U765_UNCXX</name>
<dbReference type="NCBIfam" id="NF002077">
    <property type="entry name" value="PRK00913.2-4"/>
    <property type="match status" value="1"/>
</dbReference>
<dbReference type="InterPro" id="IPR011356">
    <property type="entry name" value="Leucine_aapep/pepB"/>
</dbReference>
<comment type="subcellular location">
    <subcellularLocation>
        <location evidence="9">Cytoplasm</location>
    </subcellularLocation>
</comment>
<dbReference type="Pfam" id="PF02789">
    <property type="entry name" value="Peptidase_M17_N"/>
    <property type="match status" value="1"/>
</dbReference>
<evidence type="ECO:0000256" key="8">
    <source>
        <dbReference type="ARBA" id="ARBA00023211"/>
    </source>
</evidence>
<comment type="cofactor">
    <cofactor evidence="9">
        <name>Mn(2+)</name>
        <dbReference type="ChEBI" id="CHEBI:29035"/>
    </cofactor>
    <text evidence="9">Binds 2 manganese ions per subunit.</text>
</comment>
<dbReference type="PANTHER" id="PTHR11963">
    <property type="entry name" value="LEUCINE AMINOPEPTIDASE-RELATED"/>
    <property type="match status" value="1"/>
</dbReference>
<keyword evidence="7 9" id="KW-0378">Hydrolase</keyword>
<feature type="binding site" evidence="9">
    <location>
        <position position="272"/>
    </location>
    <ligand>
        <name>Mn(2+)</name>
        <dbReference type="ChEBI" id="CHEBI:29035"/>
        <label>2</label>
    </ligand>
</feature>
<dbReference type="InterPro" id="IPR000819">
    <property type="entry name" value="Peptidase_M17_C"/>
</dbReference>
<proteinExistence type="inferred from homology"/>
<dbReference type="GO" id="GO:0006508">
    <property type="term" value="P:proteolysis"/>
    <property type="evidence" value="ECO:0007669"/>
    <property type="project" value="UniProtKB-KW"/>
</dbReference>
<dbReference type="HAMAP" id="MF_00181">
    <property type="entry name" value="Cytosol_peptidase_M17"/>
    <property type="match status" value="1"/>
</dbReference>
<dbReference type="GO" id="GO:0005737">
    <property type="term" value="C:cytoplasm"/>
    <property type="evidence" value="ECO:0007669"/>
    <property type="project" value="UniProtKB-SubCell"/>
</dbReference>
<feature type="binding site" evidence="9">
    <location>
        <position position="290"/>
    </location>
    <ligand>
        <name>Mn(2+)</name>
        <dbReference type="ChEBI" id="CHEBI:29035"/>
        <label>2</label>
    </ligand>
</feature>
<dbReference type="SUPFAM" id="SSF52949">
    <property type="entry name" value="Macro domain-like"/>
    <property type="match status" value="1"/>
</dbReference>
<feature type="binding site" evidence="9">
    <location>
        <position position="272"/>
    </location>
    <ligand>
        <name>Mn(2+)</name>
        <dbReference type="ChEBI" id="CHEBI:29035"/>
        <label>1</label>
    </ligand>
</feature>
<keyword evidence="9" id="KW-0963">Cytoplasm</keyword>
<evidence type="ECO:0000256" key="5">
    <source>
        <dbReference type="ARBA" id="ARBA00022670"/>
    </source>
</evidence>
<dbReference type="GO" id="GO:0070006">
    <property type="term" value="F:metalloaminopeptidase activity"/>
    <property type="evidence" value="ECO:0007669"/>
    <property type="project" value="InterPro"/>
</dbReference>
<dbReference type="GO" id="GO:0030145">
    <property type="term" value="F:manganese ion binding"/>
    <property type="evidence" value="ECO:0007669"/>
    <property type="project" value="UniProtKB-UniRule"/>
</dbReference>
<evidence type="ECO:0000256" key="3">
    <source>
        <dbReference type="ARBA" id="ARBA00009528"/>
    </source>
</evidence>
<evidence type="ECO:0000256" key="6">
    <source>
        <dbReference type="ARBA" id="ARBA00022723"/>
    </source>
</evidence>
<dbReference type="PROSITE" id="PS00631">
    <property type="entry name" value="CYTOSOL_AP"/>
    <property type="match status" value="1"/>
</dbReference>
<dbReference type="AlphaFoldDB" id="A0AAU6U765"/>
<keyword evidence="6 9" id="KW-0479">Metal-binding</keyword>
<dbReference type="EC" id="3.4.11.10" evidence="9"/>
<dbReference type="InterPro" id="IPR008283">
    <property type="entry name" value="Peptidase_M17_N"/>
</dbReference>
<evidence type="ECO:0000256" key="7">
    <source>
        <dbReference type="ARBA" id="ARBA00022801"/>
    </source>
</evidence>
<keyword evidence="5 9" id="KW-0645">Protease</keyword>
<dbReference type="FunFam" id="3.40.630.10:FF:000004">
    <property type="entry name" value="Probable cytosol aminopeptidase"/>
    <property type="match status" value="1"/>
</dbReference>
<gene>
    <name evidence="9 11" type="primary">pepA</name>
    <name evidence="11" type="ORF">MRM75_03155</name>
</gene>
<dbReference type="NCBIfam" id="NF002073">
    <property type="entry name" value="PRK00913.1-2"/>
    <property type="match status" value="1"/>
</dbReference>
<feature type="binding site" evidence="9">
    <location>
        <position position="267"/>
    </location>
    <ligand>
        <name>Mn(2+)</name>
        <dbReference type="ChEBI" id="CHEBI:29035"/>
        <label>2</label>
    </ligand>
</feature>
<sequence>MEFSVKSGSPEKQRSACVVVGVFEPRRLSPVAEQLDKISDGYISSLLRRGDLEGKPGQMLLLHQVPGVLSERVLLVGCGKERELDERQYKQIINKTITTLNETGSMEAVCFLTELHVKGRDTYWKVRQAVETTKAGLYNFDQFKTNKAEPRRPLRKLVFNVPTRRELTIGEKAIAHGLAVAKGVRVCRDVANMPPNVCNPAYLASQARRLADSFDNITTKVIGEQEMAELGMNSYLAVARGSENEAMMAIIEYKGNADAKPIVLVGKGLTFDSGGISIKPAEGMDEMKYDMGGAASVLGTMHALAQLQLPINVIGVLAGCENMPGGNAYRPGDILTSMSGQTIEVLNTDAEGRLVLCDALTYVDRYDPETVIDVATLTGACIIALGHHTTGLLANHNPLAHELLNASEQAGDRAWRLPLFEEYQEQLESPFADMANIGGRPAGTITAAAFLSRFTKKYNWAHLDIAGTAWKSGKDKGSTGRPVPLLTQFLLNRAGVDIEEKE</sequence>
<feature type="binding site" evidence="9">
    <location>
        <position position="351"/>
    </location>
    <ligand>
        <name>Mn(2+)</name>
        <dbReference type="ChEBI" id="CHEBI:29035"/>
        <label>2</label>
    </ligand>
</feature>
<dbReference type="PANTHER" id="PTHR11963:SF23">
    <property type="entry name" value="CYTOSOL AMINOPEPTIDASE"/>
    <property type="match status" value="1"/>
</dbReference>
<comment type="catalytic activity">
    <reaction evidence="2 9">
        <text>Release of an N-terminal amino acid, preferentially leucine, but not glutamic or aspartic acids.</text>
        <dbReference type="EC" id="3.4.11.10"/>
    </reaction>
</comment>
<feature type="active site" evidence="9">
    <location>
        <position position="279"/>
    </location>
</feature>
<dbReference type="CDD" id="cd00433">
    <property type="entry name" value="Peptidase_M17"/>
    <property type="match status" value="1"/>
</dbReference>
<accession>A0AAU6U765</accession>
<feature type="domain" description="Cytosol aminopeptidase" evidence="10">
    <location>
        <begin position="347"/>
        <end position="354"/>
    </location>
</feature>
<keyword evidence="4 9" id="KW-0031">Aminopeptidase</keyword>
<feature type="binding site" evidence="9">
    <location>
        <position position="351"/>
    </location>
    <ligand>
        <name>Mn(2+)</name>
        <dbReference type="ChEBI" id="CHEBI:29035"/>
        <label>1</label>
    </ligand>
</feature>
<protein>
    <recommendedName>
        <fullName evidence="9">Probable cytosol aminopeptidase</fullName>
        <ecNumber evidence="9">3.4.11.1</ecNumber>
    </recommendedName>
    <alternativeName>
        <fullName evidence="9">Leucine aminopeptidase</fullName>
        <shortName evidence="9">LAP</shortName>
        <ecNumber evidence="9">3.4.11.10</ecNumber>
    </alternativeName>
    <alternativeName>
        <fullName evidence="9">Leucyl aminopeptidase</fullName>
    </alternativeName>
</protein>
<comment type="catalytic activity">
    <reaction evidence="1 9">
        <text>Release of an N-terminal amino acid, Xaa-|-Yaa-, in which Xaa is preferably Leu, but may be other amino acids including Pro although not Arg or Lys, and Yaa may be Pro. Amino acid amides and methyl esters are also readily hydrolyzed, but rates on arylamides are exceedingly low.</text>
        <dbReference type="EC" id="3.4.11.1"/>
    </reaction>
</comment>
<evidence type="ECO:0000259" key="10">
    <source>
        <dbReference type="PROSITE" id="PS00631"/>
    </source>
</evidence>
<keyword evidence="8 9" id="KW-0464">Manganese</keyword>
<dbReference type="NCBIfam" id="NF002072">
    <property type="entry name" value="PRK00913.1-1"/>
    <property type="match status" value="1"/>
</dbReference>
<dbReference type="GO" id="GO:0003677">
    <property type="term" value="F:DNA binding"/>
    <property type="evidence" value="ECO:0007669"/>
    <property type="project" value="UniProtKB-ARBA"/>
</dbReference>
<dbReference type="NCBIfam" id="NF002074">
    <property type="entry name" value="PRK00913.1-4"/>
    <property type="match status" value="1"/>
</dbReference>
<dbReference type="SUPFAM" id="SSF53187">
    <property type="entry name" value="Zn-dependent exopeptidases"/>
    <property type="match status" value="1"/>
</dbReference>
<feature type="binding site" evidence="9">
    <location>
        <position position="349"/>
    </location>
    <ligand>
        <name>Mn(2+)</name>
        <dbReference type="ChEBI" id="CHEBI:29035"/>
        <label>1</label>
    </ligand>
</feature>
<dbReference type="GO" id="GO:0006310">
    <property type="term" value="P:DNA recombination"/>
    <property type="evidence" value="ECO:0007669"/>
    <property type="project" value="UniProtKB-ARBA"/>
</dbReference>
<evidence type="ECO:0000256" key="9">
    <source>
        <dbReference type="HAMAP-Rule" id="MF_00181"/>
    </source>
</evidence>
<comment type="function">
    <text evidence="9">Presumably involved in the processing and regular turnover of intracellular proteins. Catalyzes the removal of unsubstituted N-terminal amino acids from various peptides.</text>
</comment>